<dbReference type="GO" id="GO:0008839">
    <property type="term" value="F:4-hydroxy-tetrahydrodipicolinate reductase"/>
    <property type="evidence" value="ECO:0007669"/>
    <property type="project" value="InterPro"/>
</dbReference>
<protein>
    <submittedName>
        <fullName evidence="5">Dihydrodipicolinate reductase</fullName>
    </submittedName>
</protein>
<dbReference type="GO" id="GO:0009089">
    <property type="term" value="P:lysine biosynthetic process via diaminopimelate"/>
    <property type="evidence" value="ECO:0007669"/>
    <property type="project" value="InterPro"/>
</dbReference>
<evidence type="ECO:0000313" key="6">
    <source>
        <dbReference type="Proteomes" id="UP000002573"/>
    </source>
</evidence>
<dbReference type="EMBL" id="CP002051">
    <property type="protein sequence ID" value="ADI31852.1"/>
    <property type="molecule type" value="Genomic_DNA"/>
</dbReference>
<name>D7DCF5_STAHD</name>
<dbReference type="Pfam" id="PF01113">
    <property type="entry name" value="DapB_N"/>
    <property type="match status" value="1"/>
</dbReference>
<evidence type="ECO:0000313" key="5">
    <source>
        <dbReference type="EMBL" id="ADI31852.1"/>
    </source>
</evidence>
<dbReference type="eggNOG" id="arCOG04374">
    <property type="taxonomic scope" value="Archaea"/>
</dbReference>
<gene>
    <name evidence="5" type="ordered locus">Shell_0733</name>
</gene>
<dbReference type="InterPro" id="IPR036291">
    <property type="entry name" value="NAD(P)-bd_dom_sf"/>
</dbReference>
<dbReference type="Gene3D" id="3.40.50.720">
    <property type="entry name" value="NAD(P)-binding Rossmann-like Domain"/>
    <property type="match status" value="1"/>
</dbReference>
<reference evidence="6" key="1">
    <citation type="submission" date="2010-05" db="EMBL/GenBank/DDBJ databases">
        <title>Complete sequence of Staphylothermus hellenicus DSM 12710.</title>
        <authorList>
            <consortium name="US DOE Joint Genome Institute"/>
            <person name="Lucas S."/>
            <person name="Copeland A."/>
            <person name="Lapidus A."/>
            <person name="Cheng J.-F."/>
            <person name="Bruce D."/>
            <person name="Goodwin L."/>
            <person name="Pitluck S."/>
            <person name="Davenport K."/>
            <person name="Detter J.C."/>
            <person name="Han C."/>
            <person name="Tapia R."/>
            <person name="Larimer F."/>
            <person name="Land M."/>
            <person name="Hauser L."/>
            <person name="Kyrpides N."/>
            <person name="Mikhailova N."/>
            <person name="Anderson I.J."/>
            <person name="Woyke T."/>
        </authorList>
    </citation>
    <scope>NUCLEOTIDE SEQUENCE [LARGE SCALE GENOMIC DNA]</scope>
    <source>
        <strain evidence="6">DSM 12710 / JCM 10830 / BK20S6-10-b1 / P8</strain>
    </source>
</reference>
<evidence type="ECO:0000256" key="1">
    <source>
        <dbReference type="ARBA" id="ARBA00022857"/>
    </source>
</evidence>
<dbReference type="AlphaFoldDB" id="D7DCF5"/>
<feature type="domain" description="2,4-diaminopentanoate dehydrogenase C-terminal" evidence="4">
    <location>
        <begin position="136"/>
        <end position="320"/>
    </location>
</feature>
<dbReference type="KEGG" id="shc:Shell_0733"/>
<dbReference type="InterPro" id="IPR000846">
    <property type="entry name" value="DapB_N"/>
</dbReference>
<organism evidence="5 6">
    <name type="scientific">Staphylothermus hellenicus (strain DSM 12710 / JCM 10830 / BK20S6-10-b1 / P8)</name>
    <dbReference type="NCBI Taxonomy" id="591019"/>
    <lineage>
        <taxon>Archaea</taxon>
        <taxon>Thermoproteota</taxon>
        <taxon>Thermoprotei</taxon>
        <taxon>Desulfurococcales</taxon>
        <taxon>Desulfurococcaceae</taxon>
        <taxon>Staphylothermus</taxon>
    </lineage>
</organism>
<dbReference type="HOGENOM" id="CLU_050509_1_1_2"/>
<keyword evidence="1" id="KW-0521">NADP</keyword>
<evidence type="ECO:0000256" key="2">
    <source>
        <dbReference type="ARBA" id="ARBA00023002"/>
    </source>
</evidence>
<dbReference type="GeneID" id="9234022"/>
<feature type="domain" description="Dihydrodipicolinate reductase N-terminal" evidence="3">
    <location>
        <begin position="4"/>
        <end position="76"/>
    </location>
</feature>
<dbReference type="Pfam" id="PF19328">
    <property type="entry name" value="DAP_DH_C"/>
    <property type="match status" value="1"/>
</dbReference>
<sequence>MLLRIGIYGFGSIGRLVAREAIRRGWEIVGAVDIDERIIGRDIGEILGFEEKYGVAVTRDVEELIDADVVVHATSSYLDKVYDQILSLIRLGIDTVSTCETLSYPYYRYPVLARKLNEEALRYGVTVLGTGINPGFLLDTLPIVLTAPFNIVEKITAKRSLDASKRRKSFVKKIGVGMDPNEYVKALREGRLTGHVGYAESVYLIADAAGIHMDKVEERQEPVTADKDTVIGEYRVKKGQVMGIRGYGAGYKNGKEIIRLEFHAFLGAEEYEEIIVKGTDYEVKWHSTGTPGDYGTVAVILNIANIINDLSPGLLLMTDIIPFKPFFKH</sequence>
<dbReference type="RefSeq" id="WP_013143050.1">
    <property type="nucleotide sequence ID" value="NC_014205.1"/>
</dbReference>
<dbReference type="SUPFAM" id="SSF51735">
    <property type="entry name" value="NAD(P)-binding Rossmann-fold domains"/>
    <property type="match status" value="1"/>
</dbReference>
<keyword evidence="2" id="KW-0560">Oxidoreductase</keyword>
<evidence type="ECO:0000259" key="4">
    <source>
        <dbReference type="Pfam" id="PF19328"/>
    </source>
</evidence>
<proteinExistence type="predicted"/>
<evidence type="ECO:0000259" key="3">
    <source>
        <dbReference type="Pfam" id="PF01113"/>
    </source>
</evidence>
<dbReference type="Proteomes" id="UP000002573">
    <property type="component" value="Chromosome"/>
</dbReference>
<dbReference type="STRING" id="591019.Shell_0733"/>
<dbReference type="InterPro" id="IPR045760">
    <property type="entry name" value="DAP_DH_C"/>
</dbReference>
<reference evidence="5 6" key="2">
    <citation type="journal article" date="2011" name="Stand. Genomic Sci.">
        <title>Complete genome sequence of Staphylothermus hellenicus P8.</title>
        <authorList>
            <person name="Anderson I."/>
            <person name="Wirth R."/>
            <person name="Lucas S."/>
            <person name="Copeland A."/>
            <person name="Lapidus A."/>
            <person name="Cheng J.F."/>
            <person name="Goodwin L."/>
            <person name="Pitluck S."/>
            <person name="Davenport K."/>
            <person name="Detter J.C."/>
            <person name="Han C."/>
            <person name="Tapia R."/>
            <person name="Land M."/>
            <person name="Hauser L."/>
            <person name="Pati A."/>
            <person name="Mikhailova N."/>
            <person name="Woyke T."/>
            <person name="Klenk H.P."/>
            <person name="Kyrpides N."/>
            <person name="Ivanova N."/>
        </authorList>
    </citation>
    <scope>NUCLEOTIDE SEQUENCE [LARGE SCALE GENOMIC DNA]</scope>
    <source>
        <strain evidence="6">DSM 12710 / JCM 10830 / BK20S6-10-b1 / P8</strain>
    </source>
</reference>
<accession>D7DCF5</accession>
<keyword evidence="6" id="KW-1185">Reference proteome</keyword>
<dbReference type="CDD" id="cd24146">
    <property type="entry name" value="nat-AmDH_N_like"/>
    <property type="match status" value="1"/>
</dbReference>
<dbReference type="SMR" id="D7DCF5"/>